<evidence type="ECO:0000313" key="7">
    <source>
        <dbReference type="EMBL" id="ODA31851.1"/>
    </source>
</evidence>
<dbReference type="GO" id="GO:0015171">
    <property type="term" value="F:amino acid transmembrane transporter activity"/>
    <property type="evidence" value="ECO:0007669"/>
    <property type="project" value="TreeGrafter"/>
</dbReference>
<dbReference type="RefSeq" id="WP_068903556.1">
    <property type="nucleotide sequence ID" value="NZ_JBHUIF010000028.1"/>
</dbReference>
<sequence>MTISAWFGLALVCVLGAMSPGPSLVVMAKHSLSGGRLHGIAAAWAHALGVGVYAVLSLLGLAVVLKETPTLFNALAYAGALYLAWLGFKSLRSKGGVADRIVSGEQSSIVEAVRDGAMISVLNPKLALFFLALFSQFVALGTDLSSRAIIVVTPFVIDGLWYTLVAFALSSTSILGRLQTHAVTIDRLSGVLLILLAIRVVIPW</sequence>
<keyword evidence="2" id="KW-1003">Cell membrane</keyword>
<reference evidence="7 8" key="1">
    <citation type="submission" date="2016-05" db="EMBL/GenBank/DDBJ databases">
        <title>Genomic Taxonomy of the Vibrionaceae.</title>
        <authorList>
            <person name="Gomez-Gil B."/>
            <person name="Enciso-Ibarra J."/>
        </authorList>
    </citation>
    <scope>NUCLEOTIDE SEQUENCE [LARGE SCALE GENOMIC DNA]</scope>
    <source>
        <strain evidence="7 8">CAIM 1920</strain>
    </source>
</reference>
<feature type="transmembrane region" description="Helical" evidence="6">
    <location>
        <begin position="182"/>
        <end position="202"/>
    </location>
</feature>
<feature type="transmembrane region" description="Helical" evidence="6">
    <location>
        <begin position="126"/>
        <end position="142"/>
    </location>
</feature>
<feature type="transmembrane region" description="Helical" evidence="6">
    <location>
        <begin position="40"/>
        <end position="65"/>
    </location>
</feature>
<dbReference type="InterPro" id="IPR001123">
    <property type="entry name" value="LeuE-type"/>
</dbReference>
<feature type="transmembrane region" description="Helical" evidence="6">
    <location>
        <begin position="6"/>
        <end position="28"/>
    </location>
</feature>
<dbReference type="Proteomes" id="UP000094936">
    <property type="component" value="Unassembled WGS sequence"/>
</dbReference>
<dbReference type="PANTHER" id="PTHR30086">
    <property type="entry name" value="ARGININE EXPORTER PROTEIN ARGO"/>
    <property type="match status" value="1"/>
</dbReference>
<feature type="transmembrane region" description="Helical" evidence="6">
    <location>
        <begin position="148"/>
        <end position="170"/>
    </location>
</feature>
<proteinExistence type="predicted"/>
<protein>
    <submittedName>
        <fullName evidence="7">Lysine transporter LysE</fullName>
    </submittedName>
</protein>
<evidence type="ECO:0000256" key="4">
    <source>
        <dbReference type="ARBA" id="ARBA00022989"/>
    </source>
</evidence>
<evidence type="ECO:0000256" key="2">
    <source>
        <dbReference type="ARBA" id="ARBA00022475"/>
    </source>
</evidence>
<accession>A0A1C3EF40</accession>
<comment type="caution">
    <text evidence="7">The sequence shown here is derived from an EMBL/GenBank/DDBJ whole genome shotgun (WGS) entry which is preliminary data.</text>
</comment>
<evidence type="ECO:0000256" key="3">
    <source>
        <dbReference type="ARBA" id="ARBA00022692"/>
    </source>
</evidence>
<dbReference type="GO" id="GO:0005886">
    <property type="term" value="C:plasma membrane"/>
    <property type="evidence" value="ECO:0007669"/>
    <property type="project" value="UniProtKB-SubCell"/>
</dbReference>
<keyword evidence="8" id="KW-1185">Reference proteome</keyword>
<dbReference type="STRING" id="1080227.A8L45_14615"/>
<organism evidence="7 8">
    <name type="scientific">Veronia pacifica</name>
    <dbReference type="NCBI Taxonomy" id="1080227"/>
    <lineage>
        <taxon>Bacteria</taxon>
        <taxon>Pseudomonadati</taxon>
        <taxon>Pseudomonadota</taxon>
        <taxon>Gammaproteobacteria</taxon>
        <taxon>Vibrionales</taxon>
        <taxon>Vibrionaceae</taxon>
        <taxon>Veronia</taxon>
    </lineage>
</organism>
<dbReference type="Pfam" id="PF01810">
    <property type="entry name" value="LysE"/>
    <property type="match status" value="1"/>
</dbReference>
<name>A0A1C3EF40_9GAMM</name>
<comment type="subcellular location">
    <subcellularLocation>
        <location evidence="1">Cell membrane</location>
        <topology evidence="1">Multi-pass membrane protein</topology>
    </subcellularLocation>
</comment>
<keyword evidence="5 6" id="KW-0472">Membrane</keyword>
<dbReference type="AlphaFoldDB" id="A0A1C3EF40"/>
<keyword evidence="3 6" id="KW-0812">Transmembrane</keyword>
<dbReference type="EMBL" id="LYBM01000028">
    <property type="protein sequence ID" value="ODA31851.1"/>
    <property type="molecule type" value="Genomic_DNA"/>
</dbReference>
<keyword evidence="4 6" id="KW-1133">Transmembrane helix</keyword>
<gene>
    <name evidence="7" type="ORF">A8L45_14615</name>
</gene>
<evidence type="ECO:0000256" key="5">
    <source>
        <dbReference type="ARBA" id="ARBA00023136"/>
    </source>
</evidence>
<dbReference type="PANTHER" id="PTHR30086:SF16">
    <property type="entry name" value="AMINO ACID EFFLUX PERMEASE RHTB FAMILY"/>
    <property type="match status" value="1"/>
</dbReference>
<dbReference type="PIRSF" id="PIRSF006324">
    <property type="entry name" value="LeuE"/>
    <property type="match status" value="1"/>
</dbReference>
<feature type="transmembrane region" description="Helical" evidence="6">
    <location>
        <begin position="71"/>
        <end position="88"/>
    </location>
</feature>
<evidence type="ECO:0000313" key="8">
    <source>
        <dbReference type="Proteomes" id="UP000094936"/>
    </source>
</evidence>
<dbReference type="OrthoDB" id="581870at2"/>
<evidence type="ECO:0000256" key="1">
    <source>
        <dbReference type="ARBA" id="ARBA00004651"/>
    </source>
</evidence>
<evidence type="ECO:0000256" key="6">
    <source>
        <dbReference type="SAM" id="Phobius"/>
    </source>
</evidence>